<comment type="caution">
    <text evidence="1">The sequence shown here is derived from an EMBL/GenBank/DDBJ whole genome shotgun (WGS) entry which is preliminary data.</text>
</comment>
<name>A0ABD1DIK1_CULPP</name>
<keyword evidence="2" id="KW-1185">Reference proteome</keyword>
<evidence type="ECO:0000313" key="2">
    <source>
        <dbReference type="Proteomes" id="UP001562425"/>
    </source>
</evidence>
<protein>
    <submittedName>
        <fullName evidence="1">Uncharacterized protein</fullName>
    </submittedName>
</protein>
<sequence length="170" mass="18723">MKPGGQTNYASLRNGNFVCLSIRVWSEMELFSKLFDLNQAETWKAILNAVEEEQQLQVAKEEAFFKIFQRLVCEDEQYVGELLPEGLLGPPGSRQQTAVHLVASRQTGTATAILRALLTAAGKDIRAKTDGKGKIPLLLAVEAGNQSMCRELLSAQTADQLKNEKEIGKC</sequence>
<dbReference type="Proteomes" id="UP001562425">
    <property type="component" value="Unassembled WGS sequence"/>
</dbReference>
<evidence type="ECO:0000313" key="1">
    <source>
        <dbReference type="EMBL" id="KAL1399480.1"/>
    </source>
</evidence>
<dbReference type="InterPro" id="IPR036770">
    <property type="entry name" value="Ankyrin_rpt-contain_sf"/>
</dbReference>
<organism evidence="1 2">
    <name type="scientific">Culex pipiens pipiens</name>
    <name type="common">Northern house mosquito</name>
    <dbReference type="NCBI Taxonomy" id="38569"/>
    <lineage>
        <taxon>Eukaryota</taxon>
        <taxon>Metazoa</taxon>
        <taxon>Ecdysozoa</taxon>
        <taxon>Arthropoda</taxon>
        <taxon>Hexapoda</taxon>
        <taxon>Insecta</taxon>
        <taxon>Pterygota</taxon>
        <taxon>Neoptera</taxon>
        <taxon>Endopterygota</taxon>
        <taxon>Diptera</taxon>
        <taxon>Nematocera</taxon>
        <taxon>Culicoidea</taxon>
        <taxon>Culicidae</taxon>
        <taxon>Culicinae</taxon>
        <taxon>Culicini</taxon>
        <taxon>Culex</taxon>
        <taxon>Culex</taxon>
    </lineage>
</organism>
<dbReference type="EMBL" id="JBEHCU010005536">
    <property type="protein sequence ID" value="KAL1399480.1"/>
    <property type="molecule type" value="Genomic_DNA"/>
</dbReference>
<proteinExistence type="predicted"/>
<reference evidence="1 2" key="1">
    <citation type="submission" date="2024-05" db="EMBL/GenBank/DDBJ databases">
        <title>Culex pipiens pipiens assembly and annotation.</title>
        <authorList>
            <person name="Alout H."/>
            <person name="Durand T."/>
        </authorList>
    </citation>
    <scope>NUCLEOTIDE SEQUENCE [LARGE SCALE GENOMIC DNA]</scope>
    <source>
        <strain evidence="1">HA-2024</strain>
        <tissue evidence="1">Whole body</tissue>
    </source>
</reference>
<dbReference type="SUPFAM" id="SSF48403">
    <property type="entry name" value="Ankyrin repeat"/>
    <property type="match status" value="1"/>
</dbReference>
<dbReference type="Gene3D" id="1.25.40.20">
    <property type="entry name" value="Ankyrin repeat-containing domain"/>
    <property type="match status" value="1"/>
</dbReference>
<dbReference type="AlphaFoldDB" id="A0ABD1DIK1"/>
<gene>
    <name evidence="1" type="ORF">pipiens_002213</name>
</gene>
<accession>A0ABD1DIK1</accession>